<feature type="domain" description="Cdc37 N-terminal" evidence="2">
    <location>
        <begin position="1"/>
        <end position="51"/>
    </location>
</feature>
<name>A0A8J2X1F8_9STRA</name>
<comment type="caution">
    <text evidence="3">The sequence shown here is derived from an EMBL/GenBank/DDBJ whole genome shotgun (WGS) entry which is preliminary data.</text>
</comment>
<evidence type="ECO:0000259" key="2">
    <source>
        <dbReference type="Pfam" id="PF03234"/>
    </source>
</evidence>
<dbReference type="Proteomes" id="UP000789595">
    <property type="component" value="Unassembled WGS sequence"/>
</dbReference>
<feature type="compositionally biased region" description="Basic and acidic residues" evidence="1">
    <location>
        <begin position="37"/>
        <end position="49"/>
    </location>
</feature>
<dbReference type="GO" id="GO:0019901">
    <property type="term" value="F:protein kinase binding"/>
    <property type="evidence" value="ECO:0007669"/>
    <property type="project" value="InterPro"/>
</dbReference>
<organism evidence="3 4">
    <name type="scientific">Pelagomonas calceolata</name>
    <dbReference type="NCBI Taxonomy" id="35677"/>
    <lineage>
        <taxon>Eukaryota</taxon>
        <taxon>Sar</taxon>
        <taxon>Stramenopiles</taxon>
        <taxon>Ochrophyta</taxon>
        <taxon>Pelagophyceae</taxon>
        <taxon>Pelagomonadales</taxon>
        <taxon>Pelagomonadaceae</taxon>
        <taxon>Pelagomonas</taxon>
    </lineage>
</organism>
<dbReference type="AlphaFoldDB" id="A0A8J2X1F8"/>
<gene>
    <name evidence="3" type="ORF">PECAL_3P01780</name>
</gene>
<accession>A0A8J2X1F8</accession>
<sequence length="299" mass="33524">MVDYSKWDALEVSSDDDDYADKPNSKEAYRRIKARQRRESRDEAEKAARDAAVALNEELPSDREKAAAIAQRQAAAAPRTATPRWRPGQRDPVPVKAPNDAAFAATFLEPADFKEKPIILPEPYEEWDFRVSIPLESTCPYSWPEVDRTFAEHGEGAGLYVHDSRTFGPDCLIVHVAQFRWWLRSVEEAEFYWDDTLSVSRTEEDNDPELHMCCRRCHDMRGSPLKLDGADDSLVLRSQKYNNGCVAFNLLFRVGCLCAKVFLVVATPGTLAEDSFQGHAVRAGELAVAKVRSGPGCVS</sequence>
<feature type="compositionally biased region" description="Basic and acidic residues" evidence="1">
    <location>
        <begin position="20"/>
        <end position="30"/>
    </location>
</feature>
<dbReference type="EMBL" id="CAKKNE010000003">
    <property type="protein sequence ID" value="CAH0370301.1"/>
    <property type="molecule type" value="Genomic_DNA"/>
</dbReference>
<keyword evidence="4" id="KW-1185">Reference proteome</keyword>
<reference evidence="3" key="1">
    <citation type="submission" date="2021-11" db="EMBL/GenBank/DDBJ databases">
        <authorList>
            <consortium name="Genoscope - CEA"/>
            <person name="William W."/>
        </authorList>
    </citation>
    <scope>NUCLEOTIDE SEQUENCE</scope>
</reference>
<evidence type="ECO:0000256" key="1">
    <source>
        <dbReference type="SAM" id="MobiDB-lite"/>
    </source>
</evidence>
<dbReference type="Pfam" id="PF03234">
    <property type="entry name" value="CDC37_N"/>
    <property type="match status" value="1"/>
</dbReference>
<feature type="region of interest" description="Disordered" evidence="1">
    <location>
        <begin position="12"/>
        <end position="95"/>
    </location>
</feature>
<evidence type="ECO:0000313" key="3">
    <source>
        <dbReference type="EMBL" id="CAH0370301.1"/>
    </source>
</evidence>
<dbReference type="InterPro" id="IPR013855">
    <property type="entry name" value="Cdc37_N_dom"/>
</dbReference>
<proteinExistence type="predicted"/>
<protein>
    <recommendedName>
        <fullName evidence="2">Cdc37 N-terminal domain-containing protein</fullName>
    </recommendedName>
</protein>
<evidence type="ECO:0000313" key="4">
    <source>
        <dbReference type="Proteomes" id="UP000789595"/>
    </source>
</evidence>
<feature type="compositionally biased region" description="Low complexity" evidence="1">
    <location>
        <begin position="67"/>
        <end position="83"/>
    </location>
</feature>